<evidence type="ECO:0000256" key="7">
    <source>
        <dbReference type="ARBA" id="ARBA00022857"/>
    </source>
</evidence>
<evidence type="ECO:0000256" key="6">
    <source>
        <dbReference type="ARBA" id="ARBA00022694"/>
    </source>
</evidence>
<dbReference type="PANTHER" id="PTHR45846:SF1">
    <property type="entry name" value="TRNA-DIHYDROURIDINE(47) SYNTHASE [NAD(P)(+)]-LIKE"/>
    <property type="match status" value="1"/>
</dbReference>
<dbReference type="Pfam" id="PF01207">
    <property type="entry name" value="Dus"/>
    <property type="match status" value="1"/>
</dbReference>
<evidence type="ECO:0000256" key="5">
    <source>
        <dbReference type="ARBA" id="ARBA00022643"/>
    </source>
</evidence>
<evidence type="ECO:0000313" key="13">
    <source>
        <dbReference type="EMBL" id="SVB16628.1"/>
    </source>
</evidence>
<evidence type="ECO:0000256" key="4">
    <source>
        <dbReference type="ARBA" id="ARBA00022630"/>
    </source>
</evidence>
<proteinExistence type="predicted"/>
<feature type="domain" description="DUS-like FMN-binding" evidence="12">
    <location>
        <begin position="14"/>
        <end position="311"/>
    </location>
</feature>
<evidence type="ECO:0000259" key="12">
    <source>
        <dbReference type="Pfam" id="PF01207"/>
    </source>
</evidence>
<dbReference type="InterPro" id="IPR035587">
    <property type="entry name" value="DUS-like_FMN-bd"/>
</dbReference>
<dbReference type="PIRSF" id="PIRSF006621">
    <property type="entry name" value="Dus"/>
    <property type="match status" value="1"/>
</dbReference>
<comment type="function">
    <text evidence="2">Catalyzes the synthesis of 5,6-dihydrouridine (D), a modified base found in the D-loop of most tRNAs, via the reduction of the C5-C6 double bond in target uridines.</text>
</comment>
<evidence type="ECO:0000256" key="3">
    <source>
        <dbReference type="ARBA" id="ARBA00022555"/>
    </source>
</evidence>
<dbReference type="EMBL" id="UINC01031108">
    <property type="protein sequence ID" value="SVB16628.1"/>
    <property type="molecule type" value="Genomic_DNA"/>
</dbReference>
<dbReference type="NCBIfam" id="TIGR00737">
    <property type="entry name" value="nifR3_yhdG"/>
    <property type="match status" value="1"/>
</dbReference>
<sequence length="333" mass="36870">MKIGKIKISSPIFLAPMAGVTDYACRILSKEMGAGVVYSEFVSSDGIIRENQKTLDLIRFHDEERPIGIQIFGHSPKVMAEAARYVVDNFSPDILDINYGCPVPKVTKRGAGAAALKDLCLMDEITSAVVEIIPEVPVTVKMRAGWNKNMIIVPEAGQRLEKVGVKAIALHPRTSVQSYSGKADWALIRELKKAVSIPVIGNGDVGTPEKVLDMFEETGCDAVMVGRGALGNPWFFEQALAMLGKTATLKQPTLGERVHMCQRHFDLLLADRGERWGMNLMRKHFGWYIRGFPEAARFRQSLVTSESLDDMRRELFVLADLAQSFETSILSAQ</sequence>
<dbReference type="InterPro" id="IPR018517">
    <property type="entry name" value="tRNA_hU_synthase_CS"/>
</dbReference>
<dbReference type="InterPro" id="IPR001269">
    <property type="entry name" value="DUS_fam"/>
</dbReference>
<organism evidence="13">
    <name type="scientific">marine metagenome</name>
    <dbReference type="NCBI Taxonomy" id="408172"/>
    <lineage>
        <taxon>unclassified sequences</taxon>
        <taxon>metagenomes</taxon>
        <taxon>ecological metagenomes</taxon>
    </lineage>
</organism>
<keyword evidence="5" id="KW-0288">FMN</keyword>
<dbReference type="CDD" id="cd02801">
    <property type="entry name" value="DUS_like_FMN"/>
    <property type="match status" value="1"/>
</dbReference>
<keyword evidence="6" id="KW-0819">tRNA processing</keyword>
<evidence type="ECO:0000256" key="9">
    <source>
        <dbReference type="ARBA" id="ARBA00023002"/>
    </source>
</evidence>
<comment type="catalytic activity">
    <reaction evidence="11">
        <text>a 5,6-dihydrouridine in tRNA + NAD(+) = a uridine in tRNA + NADH + H(+)</text>
        <dbReference type="Rhea" id="RHEA:54452"/>
        <dbReference type="Rhea" id="RHEA-COMP:13339"/>
        <dbReference type="Rhea" id="RHEA-COMP:13887"/>
        <dbReference type="ChEBI" id="CHEBI:15378"/>
        <dbReference type="ChEBI" id="CHEBI:57540"/>
        <dbReference type="ChEBI" id="CHEBI:57945"/>
        <dbReference type="ChEBI" id="CHEBI:65315"/>
        <dbReference type="ChEBI" id="CHEBI:74443"/>
    </reaction>
</comment>
<dbReference type="Gene3D" id="3.20.20.70">
    <property type="entry name" value="Aldolase class I"/>
    <property type="match status" value="1"/>
</dbReference>
<dbReference type="InterPro" id="IPR024036">
    <property type="entry name" value="tRNA-dHydroUridine_Synthase_C"/>
</dbReference>
<dbReference type="InterPro" id="IPR013785">
    <property type="entry name" value="Aldolase_TIM"/>
</dbReference>
<reference evidence="13" key="1">
    <citation type="submission" date="2018-05" db="EMBL/GenBank/DDBJ databases">
        <authorList>
            <person name="Lanie J.A."/>
            <person name="Ng W.-L."/>
            <person name="Kazmierczak K.M."/>
            <person name="Andrzejewski T.M."/>
            <person name="Davidsen T.M."/>
            <person name="Wayne K.J."/>
            <person name="Tettelin H."/>
            <person name="Glass J.I."/>
            <person name="Rusch D."/>
            <person name="Podicherti R."/>
            <person name="Tsui H.-C.T."/>
            <person name="Winkler M.E."/>
        </authorList>
    </citation>
    <scope>NUCLEOTIDE SEQUENCE</scope>
</reference>
<keyword evidence="4" id="KW-0285">Flavoprotein</keyword>
<evidence type="ECO:0000256" key="11">
    <source>
        <dbReference type="ARBA" id="ARBA00048802"/>
    </source>
</evidence>
<keyword evidence="3" id="KW-0820">tRNA-binding</keyword>
<dbReference type="PROSITE" id="PS01136">
    <property type="entry name" value="UPF0034"/>
    <property type="match status" value="1"/>
</dbReference>
<evidence type="ECO:0000256" key="2">
    <source>
        <dbReference type="ARBA" id="ARBA00002790"/>
    </source>
</evidence>
<dbReference type="GO" id="GO:0050660">
    <property type="term" value="F:flavin adenine dinucleotide binding"/>
    <property type="evidence" value="ECO:0007669"/>
    <property type="project" value="InterPro"/>
</dbReference>
<accession>A0A382BS05</accession>
<evidence type="ECO:0000256" key="8">
    <source>
        <dbReference type="ARBA" id="ARBA00022884"/>
    </source>
</evidence>
<dbReference type="Gene3D" id="1.10.1200.80">
    <property type="entry name" value="Putative flavin oxidoreducatase, domain 2"/>
    <property type="match status" value="1"/>
</dbReference>
<comment type="catalytic activity">
    <reaction evidence="10">
        <text>a 5,6-dihydrouridine in tRNA + NADP(+) = a uridine in tRNA + NADPH + H(+)</text>
        <dbReference type="Rhea" id="RHEA:23624"/>
        <dbReference type="Rhea" id="RHEA-COMP:13339"/>
        <dbReference type="Rhea" id="RHEA-COMP:13887"/>
        <dbReference type="ChEBI" id="CHEBI:15378"/>
        <dbReference type="ChEBI" id="CHEBI:57783"/>
        <dbReference type="ChEBI" id="CHEBI:58349"/>
        <dbReference type="ChEBI" id="CHEBI:65315"/>
        <dbReference type="ChEBI" id="CHEBI:74443"/>
    </reaction>
</comment>
<dbReference type="SUPFAM" id="SSF51395">
    <property type="entry name" value="FMN-linked oxidoreductases"/>
    <property type="match status" value="1"/>
</dbReference>
<dbReference type="GO" id="GO:0017150">
    <property type="term" value="F:tRNA dihydrouridine synthase activity"/>
    <property type="evidence" value="ECO:0007669"/>
    <property type="project" value="InterPro"/>
</dbReference>
<evidence type="ECO:0000256" key="1">
    <source>
        <dbReference type="ARBA" id="ARBA00001917"/>
    </source>
</evidence>
<keyword evidence="9" id="KW-0560">Oxidoreductase</keyword>
<keyword evidence="7" id="KW-0521">NADP</keyword>
<dbReference type="GO" id="GO:0000049">
    <property type="term" value="F:tRNA binding"/>
    <property type="evidence" value="ECO:0007669"/>
    <property type="project" value="UniProtKB-KW"/>
</dbReference>
<comment type="cofactor">
    <cofactor evidence="1">
        <name>FMN</name>
        <dbReference type="ChEBI" id="CHEBI:58210"/>
    </cofactor>
</comment>
<dbReference type="PANTHER" id="PTHR45846">
    <property type="entry name" value="TRNA-DIHYDROURIDINE(47) SYNTHASE [NAD(P)(+)]-LIKE"/>
    <property type="match status" value="1"/>
</dbReference>
<dbReference type="AlphaFoldDB" id="A0A382BS05"/>
<dbReference type="InterPro" id="IPR004652">
    <property type="entry name" value="DusB-like"/>
</dbReference>
<evidence type="ECO:0000256" key="10">
    <source>
        <dbReference type="ARBA" id="ARBA00048205"/>
    </source>
</evidence>
<protein>
    <recommendedName>
        <fullName evidence="12">DUS-like FMN-binding domain-containing protein</fullName>
    </recommendedName>
</protein>
<gene>
    <name evidence="13" type="ORF">METZ01_LOCUS169482</name>
</gene>
<name>A0A382BS05_9ZZZZ</name>
<keyword evidence="8" id="KW-0694">RNA-binding</keyword>